<feature type="domain" description="ZZ-type" evidence="6">
    <location>
        <begin position="318"/>
        <end position="374"/>
    </location>
</feature>
<proteinExistence type="predicted"/>
<dbReference type="SUPFAM" id="SSF47473">
    <property type="entry name" value="EF-hand"/>
    <property type="match status" value="2"/>
</dbReference>
<dbReference type="InterPro" id="IPR000433">
    <property type="entry name" value="Znf_ZZ"/>
</dbReference>
<dbReference type="Gene3D" id="1.10.238.10">
    <property type="entry name" value="EF-hand"/>
    <property type="match status" value="2"/>
</dbReference>
<dbReference type="GO" id="GO:0045202">
    <property type="term" value="C:synapse"/>
    <property type="evidence" value="ECO:0007669"/>
    <property type="project" value="GOC"/>
</dbReference>
<dbReference type="InterPro" id="IPR015154">
    <property type="entry name" value="EF-hand_dom_typ2"/>
</dbReference>
<dbReference type="PROSITE" id="PS50135">
    <property type="entry name" value="ZF_ZZ_2"/>
    <property type="match status" value="1"/>
</dbReference>
<dbReference type="GO" id="GO:0008270">
    <property type="term" value="F:zinc ion binding"/>
    <property type="evidence" value="ECO:0007669"/>
    <property type="project" value="UniProtKB-KW"/>
</dbReference>
<dbReference type="RefSeq" id="XP_012872090.1">
    <property type="nucleotide sequence ID" value="XM_013016636.1"/>
</dbReference>
<evidence type="ECO:0000256" key="3">
    <source>
        <dbReference type="ARBA" id="ARBA00022833"/>
    </source>
</evidence>
<dbReference type="SUPFAM" id="SSF57850">
    <property type="entry name" value="RING/U-box"/>
    <property type="match status" value="1"/>
</dbReference>
<dbReference type="InterPro" id="IPR011992">
    <property type="entry name" value="EF-hand-dom_pair"/>
</dbReference>
<evidence type="ECO:0000313" key="8">
    <source>
        <dbReference type="RefSeq" id="XP_012872090.1"/>
    </source>
</evidence>
<dbReference type="AlphaFoldDB" id="A0A1S3F765"/>
<dbReference type="InterPro" id="IPR015153">
    <property type="entry name" value="EF-hand_dom_typ1"/>
</dbReference>
<keyword evidence="1" id="KW-0479">Metal-binding</keyword>
<dbReference type="CTD" id="391475"/>
<dbReference type="FunCoup" id="A0A1S3F765">
    <property type="interactions" value="496"/>
</dbReference>
<dbReference type="GeneID" id="105985891"/>
<evidence type="ECO:0000256" key="4">
    <source>
        <dbReference type="PROSITE-ProRule" id="PRU00228"/>
    </source>
</evidence>
<feature type="compositionally biased region" description="Polar residues" evidence="5">
    <location>
        <begin position="494"/>
        <end position="516"/>
    </location>
</feature>
<evidence type="ECO:0000256" key="2">
    <source>
        <dbReference type="ARBA" id="ARBA00022771"/>
    </source>
</evidence>
<dbReference type="OrthoDB" id="10014385at2759"/>
<dbReference type="InterPro" id="IPR050774">
    <property type="entry name" value="KCMF1/Dystrophin"/>
</dbReference>
<keyword evidence="7" id="KW-1185">Reference proteome</keyword>
<dbReference type="InterPro" id="IPR043145">
    <property type="entry name" value="Znf_ZZ_sf"/>
</dbReference>
<sequence>MGQMVRLLQGRHSTRSCSWKPAQRLEQRVLELSSFIIFCACNDGCDVAWQTWAPLIGYGKLDISTTGVSWCIVKVTESRLTEGTWTRIHDLFLSPSSFSLMCALNSIENSVYRTAFKLRSVQTLCQLDLMDSSLIQQVLLRPRFPEARESSLSIQQVFQELQELFQKVKDGKPGLVHPRAPELTLSLLMAMYDSTGSGFLKLLPAAAALIALSGDNPLTKYRALFQLYAQNNKRGYDSGARMTRRTLRNLLMDIQQIPTAVGERHTPCSVESAIHSCFRGVLSPGIKEEKFLSWVQSEPLILLWLPTCHRLSATEQTTHAARCRVCGAFPITGLRYCCRKCLHFDICHVCFLSGLHSKSHQKSHLVIEHHVQISTKENTKLLLKNLRNNLLQGNWWRKETTGRQWLLDQVTSKDMANRAQARILKKQLKRYKDKLRAIYTLQEERRCRFETKIHELKANQDSLRTTLQQMEQELQAVLPLLHPSSSCQNIMCEAKSSSSNRTWKGGESSQIKNASEGSPKWEPIPNSAVIDRRQRSQANAEFAQENTEPPANTLQSTTAQSQSQKMPKEIPSFLSSHQKERLKISPAEMGGSLALAERKEIVSIQERDNEQEGEELQDLLSKLLDAFNPETTSGPQSSVNTDLYSGAERLCRAFSAFVDLITLPNLK</sequence>
<dbReference type="Proteomes" id="UP000081671">
    <property type="component" value="Unplaced"/>
</dbReference>
<protein>
    <submittedName>
        <fullName evidence="8">Dystrotelin</fullName>
    </submittedName>
</protein>
<dbReference type="Pfam" id="PF09069">
    <property type="entry name" value="EF-hand_3"/>
    <property type="match status" value="1"/>
</dbReference>
<evidence type="ECO:0000259" key="6">
    <source>
        <dbReference type="PROSITE" id="PS50135"/>
    </source>
</evidence>
<dbReference type="SMART" id="SM00291">
    <property type="entry name" value="ZnF_ZZ"/>
    <property type="match status" value="1"/>
</dbReference>
<dbReference type="Pfam" id="PF00569">
    <property type="entry name" value="ZZ"/>
    <property type="match status" value="1"/>
</dbReference>
<evidence type="ECO:0000256" key="5">
    <source>
        <dbReference type="SAM" id="MobiDB-lite"/>
    </source>
</evidence>
<feature type="compositionally biased region" description="Polar residues" evidence="5">
    <location>
        <begin position="536"/>
        <end position="552"/>
    </location>
</feature>
<evidence type="ECO:0000313" key="7">
    <source>
        <dbReference type="Proteomes" id="UP000081671"/>
    </source>
</evidence>
<gene>
    <name evidence="8" type="primary">Dytn</name>
</gene>
<keyword evidence="3" id="KW-0862">Zinc</keyword>
<dbReference type="PANTHER" id="PTHR12268:SF18">
    <property type="entry name" value="DYSTROTELIN"/>
    <property type="match status" value="1"/>
</dbReference>
<evidence type="ECO:0000256" key="1">
    <source>
        <dbReference type="ARBA" id="ARBA00022723"/>
    </source>
</evidence>
<dbReference type="KEGG" id="dord:105985891"/>
<dbReference type="GO" id="GO:0099536">
    <property type="term" value="P:synaptic signaling"/>
    <property type="evidence" value="ECO:0007669"/>
    <property type="project" value="TreeGrafter"/>
</dbReference>
<feature type="region of interest" description="Disordered" evidence="5">
    <location>
        <begin position="494"/>
        <end position="569"/>
    </location>
</feature>
<organism evidence="7 8">
    <name type="scientific">Dipodomys ordii</name>
    <name type="common">Ord's kangaroo rat</name>
    <dbReference type="NCBI Taxonomy" id="10020"/>
    <lineage>
        <taxon>Eukaryota</taxon>
        <taxon>Metazoa</taxon>
        <taxon>Chordata</taxon>
        <taxon>Craniata</taxon>
        <taxon>Vertebrata</taxon>
        <taxon>Euteleostomi</taxon>
        <taxon>Mammalia</taxon>
        <taxon>Eutheria</taxon>
        <taxon>Euarchontoglires</taxon>
        <taxon>Glires</taxon>
        <taxon>Rodentia</taxon>
        <taxon>Castorimorpha</taxon>
        <taxon>Heteromyidae</taxon>
        <taxon>Dipodomyinae</taxon>
        <taxon>Dipodomys</taxon>
    </lineage>
</organism>
<dbReference type="STRING" id="10020.ENSDORP00000022738"/>
<feature type="compositionally biased region" description="Low complexity" evidence="5">
    <location>
        <begin position="553"/>
        <end position="564"/>
    </location>
</feature>
<name>A0A1S3F765_DIPOR</name>
<keyword evidence="2 4" id="KW-0863">Zinc-finger</keyword>
<dbReference type="GO" id="GO:0005886">
    <property type="term" value="C:plasma membrane"/>
    <property type="evidence" value="ECO:0007669"/>
    <property type="project" value="TreeGrafter"/>
</dbReference>
<dbReference type="InParanoid" id="A0A1S3F765"/>
<accession>A0A1S3F765</accession>
<reference evidence="8" key="1">
    <citation type="submission" date="2025-08" db="UniProtKB">
        <authorList>
            <consortium name="RefSeq"/>
        </authorList>
    </citation>
    <scope>IDENTIFICATION</scope>
    <source>
        <tissue evidence="8">Kidney</tissue>
    </source>
</reference>
<dbReference type="Gene3D" id="3.30.60.90">
    <property type="match status" value="1"/>
</dbReference>
<dbReference type="PANTHER" id="PTHR12268">
    <property type="entry name" value="E3 UBIQUITIN-PROTEIN LIGASE KCMF1"/>
    <property type="match status" value="1"/>
</dbReference>
<dbReference type="Pfam" id="PF09068">
    <property type="entry name" value="EF-hand_2"/>
    <property type="match status" value="1"/>
</dbReference>